<organism evidence="4 5">
    <name type="scientific">Helicobacter canis</name>
    <dbReference type="NCBI Taxonomy" id="29419"/>
    <lineage>
        <taxon>Bacteria</taxon>
        <taxon>Pseudomonadati</taxon>
        <taxon>Campylobacterota</taxon>
        <taxon>Epsilonproteobacteria</taxon>
        <taxon>Campylobacterales</taxon>
        <taxon>Helicobacteraceae</taxon>
        <taxon>Helicobacter</taxon>
    </lineage>
</organism>
<dbReference type="PANTHER" id="PTHR30303">
    <property type="entry name" value="HYDROGENASE ISOENZYMES FORMATION PROTEIN HYPE"/>
    <property type="match status" value="1"/>
</dbReference>
<dbReference type="Gene3D" id="3.30.1330.10">
    <property type="entry name" value="PurM-like, N-terminal domain"/>
    <property type="match status" value="1"/>
</dbReference>
<evidence type="ECO:0000313" key="4">
    <source>
        <dbReference type="EMBL" id="STO97008.1"/>
    </source>
</evidence>
<dbReference type="CDD" id="cd02197">
    <property type="entry name" value="HypE"/>
    <property type="match status" value="1"/>
</dbReference>
<dbReference type="AlphaFoldDB" id="A0A377J3R3"/>
<feature type="domain" description="PurM-like N-terminal" evidence="2">
    <location>
        <begin position="35"/>
        <end position="147"/>
    </location>
</feature>
<dbReference type="RefSeq" id="WP_115011289.1">
    <property type="nucleotide sequence ID" value="NZ_UGHV01000001.1"/>
</dbReference>
<dbReference type="Proteomes" id="UP000254841">
    <property type="component" value="Unassembled WGS sequence"/>
</dbReference>
<dbReference type="NCBIfam" id="TIGR02124">
    <property type="entry name" value="hypE"/>
    <property type="match status" value="1"/>
</dbReference>
<reference evidence="4 5" key="1">
    <citation type="submission" date="2018-06" db="EMBL/GenBank/DDBJ databases">
        <authorList>
            <consortium name="Pathogen Informatics"/>
            <person name="Doyle S."/>
        </authorList>
    </citation>
    <scope>NUCLEOTIDE SEQUENCE [LARGE SCALE GENOMIC DNA]</scope>
    <source>
        <strain evidence="4 5">NCTC12410</strain>
    </source>
</reference>
<feature type="domain" description="PurM-like C-terminal" evidence="3">
    <location>
        <begin position="159"/>
        <end position="305"/>
    </location>
</feature>
<dbReference type="Pfam" id="PF02769">
    <property type="entry name" value="AIRS_C"/>
    <property type="match status" value="1"/>
</dbReference>
<dbReference type="InterPro" id="IPR036676">
    <property type="entry name" value="PurM-like_C_sf"/>
</dbReference>
<comment type="similarity">
    <text evidence="1">Belongs to the HypE family.</text>
</comment>
<proteinExistence type="inferred from homology"/>
<dbReference type="SUPFAM" id="SSF55326">
    <property type="entry name" value="PurM N-terminal domain-like"/>
    <property type="match status" value="1"/>
</dbReference>
<dbReference type="InterPro" id="IPR016188">
    <property type="entry name" value="PurM-like_N"/>
</dbReference>
<evidence type="ECO:0000259" key="2">
    <source>
        <dbReference type="Pfam" id="PF00586"/>
    </source>
</evidence>
<dbReference type="PANTHER" id="PTHR30303:SF0">
    <property type="entry name" value="CARBAMOYL DEHYDRATASE HYPE"/>
    <property type="match status" value="1"/>
</dbReference>
<evidence type="ECO:0000259" key="3">
    <source>
        <dbReference type="Pfam" id="PF02769"/>
    </source>
</evidence>
<dbReference type="EMBL" id="UGHV01000001">
    <property type="protein sequence ID" value="STO97008.1"/>
    <property type="molecule type" value="Genomic_DNA"/>
</dbReference>
<accession>A0A377J3R3</accession>
<dbReference type="SUPFAM" id="SSF56042">
    <property type="entry name" value="PurM C-terminal domain-like"/>
    <property type="match status" value="1"/>
</dbReference>
<protein>
    <submittedName>
        <fullName evidence="4">Hydrogenase isoenzymes formation protein</fullName>
    </submittedName>
</protein>
<dbReference type="Gene3D" id="3.90.650.10">
    <property type="entry name" value="PurM-like C-terminal domain"/>
    <property type="match status" value="1"/>
</dbReference>
<gene>
    <name evidence="4" type="primary">hypE</name>
    <name evidence="4" type="ORF">NCTC12410_00827</name>
</gene>
<name>A0A377J3R3_9HELI</name>
<dbReference type="InterPro" id="IPR010918">
    <property type="entry name" value="PurM-like_C_dom"/>
</dbReference>
<dbReference type="GO" id="GO:0051604">
    <property type="term" value="P:protein maturation"/>
    <property type="evidence" value="ECO:0007669"/>
    <property type="project" value="TreeGrafter"/>
</dbReference>
<dbReference type="InterPro" id="IPR011854">
    <property type="entry name" value="HypE"/>
</dbReference>
<evidence type="ECO:0000313" key="5">
    <source>
        <dbReference type="Proteomes" id="UP000254841"/>
    </source>
</evidence>
<dbReference type="Pfam" id="PF00586">
    <property type="entry name" value="AIRS"/>
    <property type="match status" value="1"/>
</dbReference>
<dbReference type="PIRSF" id="PIRSF005644">
    <property type="entry name" value="Hdrgns_mtr_HypE"/>
    <property type="match status" value="1"/>
</dbReference>
<evidence type="ECO:0000256" key="1">
    <source>
        <dbReference type="ARBA" id="ARBA00006243"/>
    </source>
</evidence>
<sequence>METITLAQGGGGVATNALVERVFLTHLREFFVSLGEDAGVFSPHSAMACSTDSFVITPVVFAGGDIGKLSVCGSSNDVAMMGAKPVYINLGFMLEEGLEIALLESIIQSIAKELRLTGLKILSADTKVLPKGSIDKLFINTTCLGEILLPNVSTQALSVGDSIIVSAPIGAHGASIFAARENIKLESSVQSDCAQLYPMLAPLFAKCPRIHTMRDATRGGLSAVLHEWVQDRELCIELDEGALPIDEGVQGICEILGLEPSHLANEGVCVLAVDKSDTQEVCDILRGHSLGSKACVIGEVCAASKQTKSRVVLINEWGGKRFMEYPQGELLPRIC</sequence>
<dbReference type="InterPro" id="IPR036921">
    <property type="entry name" value="PurM-like_N_sf"/>
</dbReference>
<dbReference type="OrthoDB" id="9801934at2"/>